<sequence>MDEKQIKHTPWRTHLVDDTLVIDSEGNEIAKMLGDYDVEWERMERAAKICTAAPDMALALELLAADADAGKVMILSGLRLAIDAALIKAGRKKAPEPVRHIRTCGEGL</sequence>
<name>A0A7T6VMV0_9BURK</name>
<gene>
    <name evidence="1" type="ORF">JFN94_26050</name>
</gene>
<proteinExistence type="predicted"/>
<organism evidence="1 2">
    <name type="scientific">Burkholderia anthina</name>
    <dbReference type="NCBI Taxonomy" id="179879"/>
    <lineage>
        <taxon>Bacteria</taxon>
        <taxon>Pseudomonadati</taxon>
        <taxon>Pseudomonadota</taxon>
        <taxon>Betaproteobacteria</taxon>
        <taxon>Burkholderiales</taxon>
        <taxon>Burkholderiaceae</taxon>
        <taxon>Burkholderia</taxon>
        <taxon>Burkholderia cepacia complex</taxon>
    </lineage>
</organism>
<dbReference type="EMBL" id="CP066770">
    <property type="protein sequence ID" value="QQK06854.1"/>
    <property type="molecule type" value="Genomic_DNA"/>
</dbReference>
<reference evidence="1 2" key="1">
    <citation type="submission" date="2020-12" db="EMBL/GenBank/DDBJ databases">
        <title>Complete genome sequence of Burkholderia anthina BJQ0011.</title>
        <authorList>
            <person name="Xu Y."/>
        </authorList>
    </citation>
    <scope>NUCLEOTIDE SEQUENCE [LARGE SCALE GENOMIC DNA]</scope>
    <source>
        <strain evidence="1 2">BJQ0011</strain>
    </source>
</reference>
<dbReference type="AlphaFoldDB" id="A0A7T6VMV0"/>
<accession>A0A7T6VMV0</accession>
<protein>
    <submittedName>
        <fullName evidence="1">Uncharacterized protein</fullName>
    </submittedName>
</protein>
<evidence type="ECO:0000313" key="1">
    <source>
        <dbReference type="EMBL" id="QQK06854.1"/>
    </source>
</evidence>
<dbReference type="Proteomes" id="UP000596205">
    <property type="component" value="Chromosome 2"/>
</dbReference>
<dbReference type="RefSeq" id="WP_199569090.1">
    <property type="nucleotide sequence ID" value="NZ_CP066770.1"/>
</dbReference>
<evidence type="ECO:0000313" key="2">
    <source>
        <dbReference type="Proteomes" id="UP000596205"/>
    </source>
</evidence>
<dbReference type="KEGG" id="bann:JFN94_26050"/>